<dbReference type="PROSITE" id="PS00194">
    <property type="entry name" value="THIOREDOXIN_1"/>
    <property type="match status" value="1"/>
</dbReference>
<dbReference type="Proteomes" id="UP001168098">
    <property type="component" value="Unassembled WGS sequence"/>
</dbReference>
<evidence type="ECO:0000313" key="10">
    <source>
        <dbReference type="Proteomes" id="UP001168098"/>
    </source>
</evidence>
<feature type="region of interest" description="Disordered" evidence="5">
    <location>
        <begin position="405"/>
        <end position="438"/>
    </location>
</feature>
<evidence type="ECO:0000313" key="9">
    <source>
        <dbReference type="EMBL" id="KAJ9675678.1"/>
    </source>
</evidence>
<dbReference type="GO" id="GO:0005783">
    <property type="term" value="C:endoplasmic reticulum"/>
    <property type="evidence" value="ECO:0007669"/>
    <property type="project" value="TreeGrafter"/>
</dbReference>
<evidence type="ECO:0000259" key="8">
    <source>
        <dbReference type="PROSITE" id="PS51352"/>
    </source>
</evidence>
<feature type="chain" id="PRO_5041274684" description="Thioredoxin domain-containing protein" evidence="7">
    <location>
        <begin position="28"/>
        <end position="438"/>
    </location>
</feature>
<comment type="caution">
    <text evidence="9">The sequence shown here is derived from an EMBL/GenBank/DDBJ whole genome shotgun (WGS) entry which is preliminary data.</text>
</comment>
<dbReference type="Gene3D" id="3.40.30.10">
    <property type="entry name" value="Glutaredoxin"/>
    <property type="match status" value="2"/>
</dbReference>
<name>A0AA38YS50_VITRO</name>
<evidence type="ECO:0000256" key="6">
    <source>
        <dbReference type="SAM" id="Phobius"/>
    </source>
</evidence>
<dbReference type="InterPro" id="IPR036249">
    <property type="entry name" value="Thioredoxin-like_sf"/>
</dbReference>
<evidence type="ECO:0000256" key="4">
    <source>
        <dbReference type="ARBA" id="ARBA00023284"/>
    </source>
</evidence>
<accession>A0AA38YS50</accession>
<dbReference type="PANTHER" id="PTHR18929">
    <property type="entry name" value="PROTEIN DISULFIDE ISOMERASE"/>
    <property type="match status" value="1"/>
</dbReference>
<dbReference type="FunFam" id="3.40.30.10:FF:000107">
    <property type="entry name" value="Protein disulfide-isomerase 5-2"/>
    <property type="match status" value="1"/>
</dbReference>
<evidence type="ECO:0000256" key="2">
    <source>
        <dbReference type="ARBA" id="ARBA00022729"/>
    </source>
</evidence>
<keyword evidence="6" id="KW-1133">Transmembrane helix</keyword>
<dbReference type="Pfam" id="PF00085">
    <property type="entry name" value="Thioredoxin"/>
    <property type="match status" value="1"/>
</dbReference>
<dbReference type="PROSITE" id="PS51352">
    <property type="entry name" value="THIOREDOXIN_2"/>
    <property type="match status" value="1"/>
</dbReference>
<evidence type="ECO:0000256" key="7">
    <source>
        <dbReference type="SAM" id="SignalP"/>
    </source>
</evidence>
<dbReference type="InterPro" id="IPR013766">
    <property type="entry name" value="Thioredoxin_domain"/>
</dbReference>
<sequence>MEGRLSVVGVGVATLSIFALLFSSVSSHDFPTDGTVLELHDSNFDSAISAFDFILVDFYAPWCGHCKRLAPELDAAAPVLGSLKEPIVIAKVNADKFTRLAVKYDIDGFPTLKLFIHGVPMDYYGPRKADLLVRFLKKFVAPDVSVLVSDSAINSFVEAAGTHFPIYIGFGLNESMISNLAIQYKKKAWFSVAKDFSEDVMVAYDFDKVPALVSLHPSFNEHSVFYGPFDGEFLEDFIKQNLFPLALPINYDTLKLLKDDDRKIVLTFLDDELDEKSKKLIGLLKAAASANRDLVFGFVGIKQWGEFADSFGANKKTKLPKMVVWDGDDQYFEVFGSESIDEMDQGSQITRFIEGYKEGRTVQKKIGGPSLIGYINSLIGIRTVYIIVFVVAVMMIIQSINKEEPLPIGSGEDQTDQAWSSSLNAESREEYRPGDKED</sequence>
<feature type="signal peptide" evidence="7">
    <location>
        <begin position="1"/>
        <end position="27"/>
    </location>
</feature>
<keyword evidence="3" id="KW-1015">Disulfide bond</keyword>
<dbReference type="GO" id="GO:0034976">
    <property type="term" value="P:response to endoplasmic reticulum stress"/>
    <property type="evidence" value="ECO:0007669"/>
    <property type="project" value="TreeGrafter"/>
</dbReference>
<evidence type="ECO:0000256" key="1">
    <source>
        <dbReference type="ARBA" id="ARBA00006347"/>
    </source>
</evidence>
<dbReference type="EMBL" id="JARBHA010000018">
    <property type="protein sequence ID" value="KAJ9675678.1"/>
    <property type="molecule type" value="Genomic_DNA"/>
</dbReference>
<keyword evidence="4" id="KW-0676">Redox-active center</keyword>
<feature type="domain" description="Thioredoxin" evidence="8">
    <location>
        <begin position="16"/>
        <end position="141"/>
    </location>
</feature>
<organism evidence="9 10">
    <name type="scientific">Vitis rotundifolia</name>
    <name type="common">Muscadine grape</name>
    <dbReference type="NCBI Taxonomy" id="103349"/>
    <lineage>
        <taxon>Eukaryota</taxon>
        <taxon>Viridiplantae</taxon>
        <taxon>Streptophyta</taxon>
        <taxon>Embryophyta</taxon>
        <taxon>Tracheophyta</taxon>
        <taxon>Spermatophyta</taxon>
        <taxon>Magnoliopsida</taxon>
        <taxon>eudicotyledons</taxon>
        <taxon>Gunneridae</taxon>
        <taxon>Pentapetalae</taxon>
        <taxon>rosids</taxon>
        <taxon>Vitales</taxon>
        <taxon>Vitaceae</taxon>
        <taxon>Viteae</taxon>
        <taxon>Vitis</taxon>
    </lineage>
</organism>
<keyword evidence="6" id="KW-0812">Transmembrane</keyword>
<keyword evidence="6" id="KW-0472">Membrane</keyword>
<dbReference type="PANTHER" id="PTHR18929:SF218">
    <property type="entry name" value="PROTEIN DISULFIDE-ISOMERASE 5-2"/>
    <property type="match status" value="1"/>
</dbReference>
<evidence type="ECO:0000256" key="3">
    <source>
        <dbReference type="ARBA" id="ARBA00023157"/>
    </source>
</evidence>
<feature type="compositionally biased region" description="Polar residues" evidence="5">
    <location>
        <begin position="416"/>
        <end position="425"/>
    </location>
</feature>
<gene>
    <name evidence="9" type="ORF">PVL29_024547</name>
</gene>
<proteinExistence type="inferred from homology"/>
<dbReference type="InterPro" id="IPR017937">
    <property type="entry name" value="Thioredoxin_CS"/>
</dbReference>
<dbReference type="Pfam" id="PF13848">
    <property type="entry name" value="Thioredoxin_6"/>
    <property type="match status" value="1"/>
</dbReference>
<dbReference type="GO" id="GO:0003756">
    <property type="term" value="F:protein disulfide isomerase activity"/>
    <property type="evidence" value="ECO:0007669"/>
    <property type="project" value="TreeGrafter"/>
</dbReference>
<keyword evidence="10" id="KW-1185">Reference proteome</keyword>
<protein>
    <recommendedName>
        <fullName evidence="8">Thioredoxin domain-containing protein</fullName>
    </recommendedName>
</protein>
<reference evidence="9 10" key="1">
    <citation type="journal article" date="2023" name="BMC Biotechnol.">
        <title>Vitis rotundifolia cv Carlos genome sequencing.</title>
        <authorList>
            <person name="Huff M."/>
            <person name="Hulse-Kemp A."/>
            <person name="Scheffler B."/>
            <person name="Youngblood R."/>
            <person name="Simpson S."/>
            <person name="Babiker E."/>
            <person name="Staton M."/>
        </authorList>
    </citation>
    <scope>NUCLEOTIDE SEQUENCE [LARGE SCALE GENOMIC DNA]</scope>
    <source>
        <tissue evidence="9">Leaf</tissue>
    </source>
</reference>
<dbReference type="GO" id="GO:0006457">
    <property type="term" value="P:protein folding"/>
    <property type="evidence" value="ECO:0007669"/>
    <property type="project" value="TreeGrafter"/>
</dbReference>
<feature type="compositionally biased region" description="Basic and acidic residues" evidence="5">
    <location>
        <begin position="426"/>
        <end position="438"/>
    </location>
</feature>
<keyword evidence="2 7" id="KW-0732">Signal</keyword>
<dbReference type="AlphaFoldDB" id="A0AA38YS50"/>
<dbReference type="PRINTS" id="PR00421">
    <property type="entry name" value="THIOREDOXIN"/>
</dbReference>
<comment type="similarity">
    <text evidence="1">Belongs to the protein disulfide isomerase family.</text>
</comment>
<dbReference type="SUPFAM" id="SSF52833">
    <property type="entry name" value="Thioredoxin-like"/>
    <property type="match status" value="1"/>
</dbReference>
<feature type="transmembrane region" description="Helical" evidence="6">
    <location>
        <begin position="371"/>
        <end position="397"/>
    </location>
</feature>
<evidence type="ECO:0000256" key="5">
    <source>
        <dbReference type="SAM" id="MobiDB-lite"/>
    </source>
</evidence>
<dbReference type="CDD" id="cd02961">
    <property type="entry name" value="PDI_a_family"/>
    <property type="match status" value="1"/>
</dbReference>